<dbReference type="Proteomes" id="UP001282288">
    <property type="component" value="Unassembled WGS sequence"/>
</dbReference>
<organism evidence="8 11">
    <name type="scientific">Streptomyces acidiscabies</name>
    <dbReference type="NCBI Taxonomy" id="42234"/>
    <lineage>
        <taxon>Bacteria</taxon>
        <taxon>Bacillati</taxon>
        <taxon>Actinomycetota</taxon>
        <taxon>Actinomycetes</taxon>
        <taxon>Kitasatosporales</taxon>
        <taxon>Streptomycetaceae</taxon>
        <taxon>Streptomyces</taxon>
    </lineage>
</organism>
<evidence type="ECO:0000256" key="2">
    <source>
        <dbReference type="ARBA" id="ARBA00022801"/>
    </source>
</evidence>
<dbReference type="InterPro" id="IPR014001">
    <property type="entry name" value="Helicase_ATP-bd"/>
</dbReference>
<dbReference type="SUPFAM" id="SSF52540">
    <property type="entry name" value="P-loop containing nucleoside triphosphate hydrolases"/>
    <property type="match status" value="1"/>
</dbReference>
<keyword evidence="2" id="KW-0378">Hydrolase</keyword>
<dbReference type="Pfam" id="PF00271">
    <property type="entry name" value="Helicase_C"/>
    <property type="match status" value="1"/>
</dbReference>
<feature type="domain" description="Helicase C-terminal" evidence="7">
    <location>
        <begin position="510"/>
        <end position="683"/>
    </location>
</feature>
<dbReference type="InterPro" id="IPR011545">
    <property type="entry name" value="DEAD/DEAH_box_helicase_dom"/>
</dbReference>
<dbReference type="SMART" id="SM00490">
    <property type="entry name" value="HELICc"/>
    <property type="match status" value="1"/>
</dbReference>
<sequence length="1061" mass="116614">MSTTSDDAPAAGSGTPPGERTVAQVVLDRWQVELAGELPARFDEPGWVYGEEVPFPCTLCSEGLHTVRKPYVSRGRNQHYAAVVCPPCARAYTLRDLGLTGYSSLKKPAPSARKQLNPTPVPQQRPPEAGIPAVSGTVWGTSRPRRPENARWPEDLPRPVGPETRRLHWVKVTQPNWSPESLPDEVDLRVILPDSERFQDLADRLGELSVPFRRVPHWLESEEVSTVNEQGGQADLVAHPRFPNEDSNCSPVGGLGAYAARDCFDLAWESLAPTPQEPPVFLSVTELVPQAWTPFLPYPTFNPAQCMAVPAVLGSDGHVVVVAPTGAGKTPIGMTGALKAHFAGRKAVWLVPQRSLTDELDRDLELWRRNGLRVVRLSGEHATDQEQIKQADVWISTTEKFEALCRAASMRQTLADVGCLVVDEIHLLGDPVRGPVLEALLARVRETASEVRIVGLSATVSNAEDIAEWLHAELVRVIWRPTRLVWQLPLLPVSFDRAAQQLARTNAAVRITAMFVKEQGSVLVFCGSKRNVRTTALAIAANRGASTTKVDPDDADQVHQVCREAGVGLHYSDWPYKRDTVADFDRRETDVVVATSTLAAGVNLPARAVVVRDTRIGLDDIEVSMVQQMFGRAGRAGAGEREGWAYLLTDEAERPLWQAKLAAGYTVSSQIGNSLPDHVLAEVVQRRITTVREAYAWWKQTLAYHQGHRDLAPLTEALRFLVRADFLQHRPMGETDNELTATELGLLTARLMVSAVSAHEVRTHVGRLELPTDPATAEGVLIETISVVLPDLSLAPVGERMRDSVQRLLKKEGYLDADPPTEEYGGGLAAPRGLAPGDFAHACLLTLARSPRAFRSGRRHVGGIPVEAMYSVFTEAERYLYWLGAQGTLNSAHPWSVIVSSDLARRIRWRHIAPSRGSGRLLWILEQMATPVKSSEFVPRMWASARKHAVLSPDWTAGGRPAQCQISDDAYTALLRERTTGSRADLREQEAVWQAPIGHTVVIWNGPHAHYAVSDGEENTTPFPSEEGMGEDSQLGLAIFSRRGDSVATGWLSDYSYASEK</sequence>
<dbReference type="GO" id="GO:0004386">
    <property type="term" value="F:helicase activity"/>
    <property type="evidence" value="ECO:0007669"/>
    <property type="project" value="UniProtKB-KW"/>
</dbReference>
<evidence type="ECO:0000313" key="11">
    <source>
        <dbReference type="Proteomes" id="UP001282288"/>
    </source>
</evidence>
<dbReference type="PROSITE" id="PS51194">
    <property type="entry name" value="HELICASE_CTER"/>
    <property type="match status" value="1"/>
</dbReference>
<dbReference type="EMBL" id="JARAWC010000078">
    <property type="protein sequence ID" value="MDX2967025.1"/>
    <property type="molecule type" value="Genomic_DNA"/>
</dbReference>
<dbReference type="Gene3D" id="1.10.3380.30">
    <property type="match status" value="1"/>
</dbReference>
<dbReference type="RefSeq" id="WP_223786366.1">
    <property type="nucleotide sequence ID" value="NZ_BCMK01000038.1"/>
</dbReference>
<dbReference type="SMART" id="SM00487">
    <property type="entry name" value="DEXDc"/>
    <property type="match status" value="1"/>
</dbReference>
<evidence type="ECO:0000256" key="4">
    <source>
        <dbReference type="ARBA" id="ARBA00022840"/>
    </source>
</evidence>
<reference evidence="8 10" key="1">
    <citation type="journal article" date="2023" name="Microb. Genom.">
        <title>Mesoterricola silvestris gen. nov., sp. nov., Mesoterricola sediminis sp. nov., Geothrix oryzae sp. nov., Geothrix edaphica sp. nov., Geothrix rubra sp. nov., and Geothrix limicola sp. nov., six novel members of Acidobacteriota isolated from soils.</title>
        <authorList>
            <person name="Weisberg A.J."/>
            <person name="Pearce E."/>
            <person name="Kramer C.G."/>
            <person name="Chang J.H."/>
            <person name="Clarke C.R."/>
        </authorList>
    </citation>
    <scope>NUCLEOTIDE SEQUENCE</scope>
    <source>
        <strain evidence="9 10">NB05-1H</strain>
        <strain evidence="8">NRRL_B-16521</strain>
    </source>
</reference>
<evidence type="ECO:0000313" key="10">
    <source>
        <dbReference type="Proteomes" id="UP001272987"/>
    </source>
</evidence>
<dbReference type="EMBL" id="JARAWP010000015">
    <property type="protein sequence ID" value="MDX3021326.1"/>
    <property type="molecule type" value="Genomic_DNA"/>
</dbReference>
<dbReference type="Gene3D" id="3.40.50.300">
    <property type="entry name" value="P-loop containing nucleotide triphosphate hydrolases"/>
    <property type="match status" value="2"/>
</dbReference>
<feature type="compositionally biased region" description="Basic and acidic residues" evidence="5">
    <location>
        <begin position="145"/>
        <end position="157"/>
    </location>
</feature>
<evidence type="ECO:0000313" key="8">
    <source>
        <dbReference type="EMBL" id="MDX2967025.1"/>
    </source>
</evidence>
<protein>
    <submittedName>
        <fullName evidence="8">DEAD/DEAH box helicase</fullName>
    </submittedName>
</protein>
<keyword evidence="1" id="KW-0547">Nucleotide-binding</keyword>
<dbReference type="Pfam" id="PF00270">
    <property type="entry name" value="DEAD"/>
    <property type="match status" value="1"/>
</dbReference>
<accession>A0AAP6ELY1</accession>
<dbReference type="GO" id="GO:0003676">
    <property type="term" value="F:nucleic acid binding"/>
    <property type="evidence" value="ECO:0007669"/>
    <property type="project" value="InterPro"/>
</dbReference>
<evidence type="ECO:0000259" key="6">
    <source>
        <dbReference type="PROSITE" id="PS51192"/>
    </source>
</evidence>
<dbReference type="GeneID" id="69810923"/>
<dbReference type="InterPro" id="IPR050474">
    <property type="entry name" value="Hel308_SKI2-like"/>
</dbReference>
<feature type="region of interest" description="Disordered" evidence="5">
    <location>
        <begin position="105"/>
        <end position="159"/>
    </location>
</feature>
<dbReference type="SUPFAM" id="SSF46785">
    <property type="entry name" value="Winged helix' DNA-binding domain"/>
    <property type="match status" value="1"/>
</dbReference>
<evidence type="ECO:0000313" key="9">
    <source>
        <dbReference type="EMBL" id="MDX3021326.1"/>
    </source>
</evidence>
<dbReference type="PANTHER" id="PTHR47961:SF6">
    <property type="entry name" value="DNA-DIRECTED DNA POLYMERASE"/>
    <property type="match status" value="1"/>
</dbReference>
<evidence type="ECO:0000259" key="7">
    <source>
        <dbReference type="PROSITE" id="PS51194"/>
    </source>
</evidence>
<dbReference type="Proteomes" id="UP001272987">
    <property type="component" value="Unassembled WGS sequence"/>
</dbReference>
<name>A0AAP6ELY1_9ACTN</name>
<keyword evidence="10" id="KW-1185">Reference proteome</keyword>
<feature type="domain" description="Helicase ATP-binding" evidence="6">
    <location>
        <begin position="310"/>
        <end position="478"/>
    </location>
</feature>
<keyword evidence="3 8" id="KW-0347">Helicase</keyword>
<dbReference type="AlphaFoldDB" id="A0AAP6ELY1"/>
<comment type="caution">
    <text evidence="8">The sequence shown here is derived from an EMBL/GenBank/DDBJ whole genome shotgun (WGS) entry which is preliminary data.</text>
</comment>
<dbReference type="GO" id="GO:0005524">
    <property type="term" value="F:ATP binding"/>
    <property type="evidence" value="ECO:0007669"/>
    <property type="project" value="UniProtKB-KW"/>
</dbReference>
<dbReference type="PROSITE" id="PS51192">
    <property type="entry name" value="HELICASE_ATP_BIND_1"/>
    <property type="match status" value="1"/>
</dbReference>
<keyword evidence="4" id="KW-0067">ATP-binding</keyword>
<dbReference type="InterPro" id="IPR027417">
    <property type="entry name" value="P-loop_NTPase"/>
</dbReference>
<dbReference type="InterPro" id="IPR036390">
    <property type="entry name" value="WH_DNA-bd_sf"/>
</dbReference>
<proteinExistence type="predicted"/>
<evidence type="ECO:0000256" key="1">
    <source>
        <dbReference type="ARBA" id="ARBA00022741"/>
    </source>
</evidence>
<evidence type="ECO:0000256" key="5">
    <source>
        <dbReference type="SAM" id="MobiDB-lite"/>
    </source>
</evidence>
<dbReference type="InterPro" id="IPR001650">
    <property type="entry name" value="Helicase_C-like"/>
</dbReference>
<gene>
    <name evidence="8" type="ORF">PV399_46135</name>
    <name evidence="9" type="ORF">PV666_26045</name>
</gene>
<dbReference type="GO" id="GO:0016787">
    <property type="term" value="F:hydrolase activity"/>
    <property type="evidence" value="ECO:0007669"/>
    <property type="project" value="UniProtKB-KW"/>
</dbReference>
<dbReference type="PANTHER" id="PTHR47961">
    <property type="entry name" value="DNA POLYMERASE THETA, PUTATIVE (AFU_ORTHOLOGUE AFUA_1G05260)-RELATED"/>
    <property type="match status" value="1"/>
</dbReference>
<evidence type="ECO:0000256" key="3">
    <source>
        <dbReference type="ARBA" id="ARBA00022806"/>
    </source>
</evidence>